<dbReference type="InterPro" id="IPR041492">
    <property type="entry name" value="HAD_2"/>
</dbReference>
<dbReference type="NCBIfam" id="TIGR01549">
    <property type="entry name" value="HAD-SF-IA-v1"/>
    <property type="match status" value="1"/>
</dbReference>
<dbReference type="RefSeq" id="WP_217778829.1">
    <property type="nucleotide sequence ID" value="NZ_JAHRWL010000002.1"/>
</dbReference>
<dbReference type="Proteomes" id="UP001166293">
    <property type="component" value="Unassembled WGS sequence"/>
</dbReference>
<keyword evidence="5" id="KW-1185">Reference proteome</keyword>
<dbReference type="EC" id="3.1.3.18" evidence="3"/>
<feature type="binding site" evidence="3">
    <location>
        <position position="9"/>
    </location>
    <ligand>
        <name>Mg(2+)</name>
        <dbReference type="ChEBI" id="CHEBI:18420"/>
    </ligand>
</feature>
<feature type="binding site" evidence="3">
    <location>
        <position position="163"/>
    </location>
    <ligand>
        <name>Mg(2+)</name>
        <dbReference type="ChEBI" id="CHEBI:18420"/>
    </ligand>
</feature>
<sequence length="214" mass="22171">MTPVVFDLDGTLIDSLGGIARAANALLAEQGLAAVPERQVAGYVGHGEHIFIDRLIADTALDAGDRAALLARFMTHYKAASRNTPLFPGVAEALARLKARGVALGLCTNKPGGPLAAVLDGLGWQSMFGAVVAGDTLARRKPDPAPLLHVFDRLGGRGVYVGDSPIDGATAQAAGVPFVLFTQGIRTVPVQDIAHDAAFDDFADLPGILDRLAG</sequence>
<keyword evidence="3" id="KW-0460">Magnesium</keyword>
<dbReference type="InterPro" id="IPR037512">
    <property type="entry name" value="PGPase_prok"/>
</dbReference>
<feature type="binding site" evidence="3">
    <location>
        <position position="7"/>
    </location>
    <ligand>
        <name>Mg(2+)</name>
        <dbReference type="ChEBI" id="CHEBI:18420"/>
    </ligand>
</feature>
<dbReference type="GO" id="GO:0008967">
    <property type="term" value="F:phosphoglycolate phosphatase activity"/>
    <property type="evidence" value="ECO:0007669"/>
    <property type="project" value="UniProtKB-EC"/>
</dbReference>
<feature type="active site" description="Nucleophile" evidence="3">
    <location>
        <position position="7"/>
    </location>
</feature>
<evidence type="ECO:0000256" key="3">
    <source>
        <dbReference type="HAMAP-Rule" id="MF_00495"/>
    </source>
</evidence>
<protein>
    <recommendedName>
        <fullName evidence="3">Phosphoglycolate phosphatase</fullName>
        <shortName evidence="3">PGP</shortName>
        <shortName evidence="3">PGPase</shortName>
        <ecNumber evidence="3">3.1.3.18</ecNumber>
    </recommendedName>
</protein>
<gene>
    <name evidence="4" type="primary">gph</name>
    <name evidence="4" type="ORF">KUH32_12415</name>
</gene>
<evidence type="ECO:0000256" key="2">
    <source>
        <dbReference type="ARBA" id="ARBA00006171"/>
    </source>
</evidence>
<name>A0ABS6N9W1_9RHOB</name>
<keyword evidence="3" id="KW-0479">Metal-binding</keyword>
<comment type="pathway">
    <text evidence="3">Organic acid metabolism; glycolate biosynthesis; glycolate from 2-phosphoglycolate: step 1/1.</text>
</comment>
<accession>A0ABS6N9W1</accession>
<dbReference type="PANTHER" id="PTHR43434:SF1">
    <property type="entry name" value="PHOSPHOGLYCOLATE PHOSPHATASE"/>
    <property type="match status" value="1"/>
</dbReference>
<dbReference type="SFLD" id="SFLDS00003">
    <property type="entry name" value="Haloacid_Dehalogenase"/>
    <property type="match status" value="1"/>
</dbReference>
<dbReference type="SFLD" id="SFLDG01129">
    <property type="entry name" value="C1.5:_HAD__Beta-PGM__Phosphata"/>
    <property type="match status" value="1"/>
</dbReference>
<organism evidence="4 5">
    <name type="scientific">Thalassococcus arenae</name>
    <dbReference type="NCBI Taxonomy" id="2851652"/>
    <lineage>
        <taxon>Bacteria</taxon>
        <taxon>Pseudomonadati</taxon>
        <taxon>Pseudomonadota</taxon>
        <taxon>Alphaproteobacteria</taxon>
        <taxon>Rhodobacterales</taxon>
        <taxon>Roseobacteraceae</taxon>
        <taxon>Thalassococcus</taxon>
    </lineage>
</organism>
<dbReference type="Pfam" id="PF13419">
    <property type="entry name" value="HAD_2"/>
    <property type="match status" value="1"/>
</dbReference>
<dbReference type="InterPro" id="IPR050155">
    <property type="entry name" value="HAD-like_hydrolase_sf"/>
</dbReference>
<comment type="function">
    <text evidence="3">Specifically catalyzes the dephosphorylation of 2-phosphoglycolate. Is involved in the dissimilation of the intracellular 2-phosphoglycolate formed during the DNA repair of 3'-phosphoglycolate ends, a major class of DNA lesions induced by oxidative stress.</text>
</comment>
<keyword evidence="3" id="KW-0119">Carbohydrate metabolism</keyword>
<comment type="caution">
    <text evidence="4">The sequence shown here is derived from an EMBL/GenBank/DDBJ whole genome shotgun (WGS) entry which is preliminary data.</text>
</comment>
<reference evidence="4" key="1">
    <citation type="submission" date="2021-06" db="EMBL/GenBank/DDBJ databases">
        <title>Thalassococcus sp. CAU 1522 isolated from sea sand, Republic of Korea.</title>
        <authorList>
            <person name="Kim W."/>
        </authorList>
    </citation>
    <scope>NUCLEOTIDE SEQUENCE</scope>
    <source>
        <strain evidence="4">CAU 1522</strain>
    </source>
</reference>
<comment type="catalytic activity">
    <reaction evidence="3">
        <text>2-phosphoglycolate + H2O = glycolate + phosphate</text>
        <dbReference type="Rhea" id="RHEA:14369"/>
        <dbReference type="ChEBI" id="CHEBI:15377"/>
        <dbReference type="ChEBI" id="CHEBI:29805"/>
        <dbReference type="ChEBI" id="CHEBI:43474"/>
        <dbReference type="ChEBI" id="CHEBI:58033"/>
        <dbReference type="EC" id="3.1.3.18"/>
    </reaction>
</comment>
<evidence type="ECO:0000256" key="1">
    <source>
        <dbReference type="ARBA" id="ARBA00001946"/>
    </source>
</evidence>
<dbReference type="InterPro" id="IPR006439">
    <property type="entry name" value="HAD-SF_hydro_IA"/>
</dbReference>
<proteinExistence type="inferred from homology"/>
<dbReference type="PANTHER" id="PTHR43434">
    <property type="entry name" value="PHOSPHOGLYCOLATE PHOSPHATASE"/>
    <property type="match status" value="1"/>
</dbReference>
<evidence type="ECO:0000313" key="4">
    <source>
        <dbReference type="EMBL" id="MBV2360583.1"/>
    </source>
</evidence>
<comment type="cofactor">
    <cofactor evidence="1 3">
        <name>Mg(2+)</name>
        <dbReference type="ChEBI" id="CHEBI:18420"/>
    </cofactor>
</comment>
<keyword evidence="3 4" id="KW-0378">Hydrolase</keyword>
<dbReference type="HAMAP" id="MF_00495">
    <property type="entry name" value="GPH_hydrolase_bact"/>
    <property type="match status" value="1"/>
</dbReference>
<dbReference type="NCBIfam" id="TIGR01449">
    <property type="entry name" value="PGP_bact"/>
    <property type="match status" value="1"/>
</dbReference>
<dbReference type="EMBL" id="JAHRWL010000002">
    <property type="protein sequence ID" value="MBV2360583.1"/>
    <property type="molecule type" value="Genomic_DNA"/>
</dbReference>
<evidence type="ECO:0000313" key="5">
    <source>
        <dbReference type="Proteomes" id="UP001166293"/>
    </source>
</evidence>
<comment type="similarity">
    <text evidence="2 3">Belongs to the HAD-like hydrolase superfamily. CbbY/CbbZ/Gph/YieH family.</text>
</comment>